<accession>A0A5J4UI49</accession>
<evidence type="ECO:0000313" key="4">
    <source>
        <dbReference type="EMBL" id="KAA6369863.1"/>
    </source>
</evidence>
<dbReference type="PANTHER" id="PTHR31600:SF2">
    <property type="entry name" value="GAMETE ENRICHED GENE 10 PROTEIN-RELATED"/>
    <property type="match status" value="1"/>
</dbReference>
<feature type="region of interest" description="Disordered" evidence="1">
    <location>
        <begin position="198"/>
        <end position="231"/>
    </location>
</feature>
<sequence>KNFIKANSVYRQARISNPSFILRFVLYCKTKEEGRIGSESGSGDGSGSELSSVAFKQTMAQAIEHHEMSRNALKAFFENMTMPNPVYSLMAEHLNTIVEEESKGRKCYEDLLVNFPQNTQVLRSYARLLMDIYQDEDTADMLLTRADHIEEDQTTTIEVMNGGDHSDNQEKEDDNRQQDIDNILVSSQISDMNQIQSNKAQDNIIGQNQNRSINQKRRKKKKKKKKDDTVMTEITTGSSSNSNLGLIIGSLLFGAHLLAIIVYVVSLVIYITQANRYQMRITNLKRVCELAAFATELAPLAMMYMVHEFEYNFSYPGSIDGLSGVIRTFDLVQSRMIGHSDSIVSVTSNIYEMTTLTQPWEENNLESQIFMTGNSRCNDTNGVEVDCEGVVIDHQLQVTNLLRALTLLAQKGNQLGTIKEDPHIMSTYHQDLTYICFNSISPILASSKRAMIAYYEDTKILTSEIIVIFIAVIVVIMVGELAILIITYTLFSIKIIRERKDAFQQVIEVPKQKMQGVIRRILQQDENEDDDKENQTFSQIEQMENEIDQNYSEYQPLEGTIDNIGHKKRISKIGSQNIQGLKQEQQDQVE</sequence>
<dbReference type="Proteomes" id="UP000324800">
    <property type="component" value="Unassembled WGS sequence"/>
</dbReference>
<evidence type="ECO:0000256" key="1">
    <source>
        <dbReference type="SAM" id="MobiDB-lite"/>
    </source>
</evidence>
<organism evidence="4 5">
    <name type="scientific">Streblomastix strix</name>
    <dbReference type="NCBI Taxonomy" id="222440"/>
    <lineage>
        <taxon>Eukaryota</taxon>
        <taxon>Metamonada</taxon>
        <taxon>Preaxostyla</taxon>
        <taxon>Oxymonadida</taxon>
        <taxon>Streblomastigidae</taxon>
        <taxon>Streblomastix</taxon>
    </lineage>
</organism>
<comment type="caution">
    <text evidence="4">The sequence shown here is derived from an EMBL/GenBank/DDBJ whole genome shotgun (WGS) entry which is preliminary data.</text>
</comment>
<feature type="domain" description="TmcB/TmcC TPR repeats" evidence="3">
    <location>
        <begin position="50"/>
        <end position="154"/>
    </location>
</feature>
<feature type="compositionally biased region" description="Polar residues" evidence="1">
    <location>
        <begin position="198"/>
        <end position="213"/>
    </location>
</feature>
<feature type="compositionally biased region" description="Basic residues" evidence="1">
    <location>
        <begin position="214"/>
        <end position="225"/>
    </location>
</feature>
<dbReference type="PANTHER" id="PTHR31600">
    <property type="entry name" value="TINY MACROCYSTS PROTEIN B-RELATED"/>
    <property type="match status" value="1"/>
</dbReference>
<evidence type="ECO:0000313" key="5">
    <source>
        <dbReference type="Proteomes" id="UP000324800"/>
    </source>
</evidence>
<evidence type="ECO:0000256" key="2">
    <source>
        <dbReference type="SAM" id="Phobius"/>
    </source>
</evidence>
<feature type="non-terminal residue" evidence="4">
    <location>
        <position position="1"/>
    </location>
</feature>
<keyword evidence="2" id="KW-1133">Transmembrane helix</keyword>
<feature type="transmembrane region" description="Helical" evidence="2">
    <location>
        <begin position="465"/>
        <end position="491"/>
    </location>
</feature>
<proteinExistence type="predicted"/>
<dbReference type="EMBL" id="SNRW01015946">
    <property type="protein sequence ID" value="KAA6369863.1"/>
    <property type="molecule type" value="Genomic_DNA"/>
</dbReference>
<dbReference type="InterPro" id="IPR052994">
    <property type="entry name" value="Tiny_macrocysts_regulators"/>
</dbReference>
<keyword evidence="2" id="KW-0472">Membrane</keyword>
<name>A0A5J4UI49_9EUKA</name>
<evidence type="ECO:0000259" key="3">
    <source>
        <dbReference type="Pfam" id="PF25474"/>
    </source>
</evidence>
<dbReference type="AlphaFoldDB" id="A0A5J4UI49"/>
<feature type="compositionally biased region" description="Basic and acidic residues" evidence="1">
    <location>
        <begin position="164"/>
        <end position="176"/>
    </location>
</feature>
<protein>
    <recommendedName>
        <fullName evidence="3">TmcB/TmcC TPR repeats domain-containing protein</fullName>
    </recommendedName>
</protein>
<feature type="transmembrane region" description="Helical" evidence="2">
    <location>
        <begin position="244"/>
        <end position="270"/>
    </location>
</feature>
<reference evidence="4 5" key="1">
    <citation type="submission" date="2019-03" db="EMBL/GenBank/DDBJ databases">
        <title>Single cell metagenomics reveals metabolic interactions within the superorganism composed of flagellate Streblomastix strix and complex community of Bacteroidetes bacteria on its surface.</title>
        <authorList>
            <person name="Treitli S.C."/>
            <person name="Kolisko M."/>
            <person name="Husnik F."/>
            <person name="Keeling P."/>
            <person name="Hampl V."/>
        </authorList>
    </citation>
    <scope>NUCLEOTIDE SEQUENCE [LARGE SCALE GENOMIC DNA]</scope>
    <source>
        <strain evidence="4">ST1C</strain>
    </source>
</reference>
<gene>
    <name evidence="4" type="ORF">EZS28_034610</name>
</gene>
<keyword evidence="2" id="KW-0812">Transmembrane</keyword>
<dbReference type="Pfam" id="PF25474">
    <property type="entry name" value="TPR_TmcB"/>
    <property type="match status" value="1"/>
</dbReference>
<dbReference type="InterPro" id="IPR057352">
    <property type="entry name" value="TPR_TmcB/C"/>
</dbReference>
<feature type="region of interest" description="Disordered" evidence="1">
    <location>
        <begin position="153"/>
        <end position="176"/>
    </location>
</feature>